<dbReference type="Pfam" id="PF13657">
    <property type="entry name" value="Couple_hipA"/>
    <property type="match status" value="1"/>
</dbReference>
<evidence type="ECO:0000259" key="1">
    <source>
        <dbReference type="Pfam" id="PF13657"/>
    </source>
</evidence>
<dbReference type="InterPro" id="IPR017508">
    <property type="entry name" value="HipA_N1"/>
</dbReference>
<organism evidence="2 3">
    <name type="scientific">Cedecea neteri</name>
    <dbReference type="NCBI Taxonomy" id="158822"/>
    <lineage>
        <taxon>Bacteria</taxon>
        <taxon>Pseudomonadati</taxon>
        <taxon>Pseudomonadota</taxon>
        <taxon>Gammaproteobacteria</taxon>
        <taxon>Enterobacterales</taxon>
        <taxon>Enterobacteriaceae</taxon>
        <taxon>Cedecea</taxon>
    </lineage>
</organism>
<protein>
    <submittedName>
        <fullName evidence="2">Uncharacterized protein related to capsule biosynthesis enzymes</fullName>
    </submittedName>
</protein>
<evidence type="ECO:0000313" key="3">
    <source>
        <dbReference type="Proteomes" id="UP000251197"/>
    </source>
</evidence>
<sequence>MIANSCEVLFDGILIGYLAYTDDSGMATFEYTKEWQKDGFSLSPLYMPLSDATFTFPALSWDTYRGLPAVFADSLPDDFGNALINAWLAAEGMDKSQFQANRSVVIHGHSWNGGVRVPANNWPSRCSK</sequence>
<gene>
    <name evidence="2" type="ORF">NCTC12120_00799</name>
</gene>
<reference evidence="2 3" key="1">
    <citation type="submission" date="2018-06" db="EMBL/GenBank/DDBJ databases">
        <authorList>
            <consortium name="Pathogen Informatics"/>
            <person name="Doyle S."/>
        </authorList>
    </citation>
    <scope>NUCLEOTIDE SEQUENCE [LARGE SCALE GENOMIC DNA]</scope>
    <source>
        <strain evidence="2 3">NCTC12120</strain>
    </source>
</reference>
<evidence type="ECO:0000313" key="2">
    <source>
        <dbReference type="EMBL" id="SQA96991.1"/>
    </source>
</evidence>
<feature type="domain" description="HipA N-terminal subdomain 1" evidence="1">
    <location>
        <begin position="7"/>
        <end position="95"/>
    </location>
</feature>
<dbReference type="AlphaFoldDB" id="A0A2X2T4G2"/>
<dbReference type="EMBL" id="UAVU01000003">
    <property type="protein sequence ID" value="SQA96991.1"/>
    <property type="molecule type" value="Genomic_DNA"/>
</dbReference>
<dbReference type="Proteomes" id="UP000251197">
    <property type="component" value="Unassembled WGS sequence"/>
</dbReference>
<proteinExistence type="predicted"/>
<accession>A0A2X2T4G2</accession>
<name>A0A2X2T4G2_9ENTR</name>